<dbReference type="STRING" id="47427.A0A2H3E6M1"/>
<evidence type="ECO:0000313" key="3">
    <source>
        <dbReference type="Proteomes" id="UP000217790"/>
    </source>
</evidence>
<feature type="transmembrane region" description="Helical" evidence="1">
    <location>
        <begin position="88"/>
        <end position="109"/>
    </location>
</feature>
<keyword evidence="1" id="KW-1133">Transmembrane helix</keyword>
<dbReference type="AlphaFoldDB" id="A0A2H3E6M1"/>
<keyword evidence="1" id="KW-0472">Membrane</keyword>
<evidence type="ECO:0000313" key="2">
    <source>
        <dbReference type="EMBL" id="PBK99352.1"/>
    </source>
</evidence>
<keyword evidence="1" id="KW-0812">Transmembrane</keyword>
<gene>
    <name evidence="2" type="ORF">ARMGADRAFT_1074238</name>
</gene>
<reference evidence="3" key="1">
    <citation type="journal article" date="2017" name="Nat. Ecol. Evol.">
        <title>Genome expansion and lineage-specific genetic innovations in the forest pathogenic fungi Armillaria.</title>
        <authorList>
            <person name="Sipos G."/>
            <person name="Prasanna A.N."/>
            <person name="Walter M.C."/>
            <person name="O'Connor E."/>
            <person name="Balint B."/>
            <person name="Krizsan K."/>
            <person name="Kiss B."/>
            <person name="Hess J."/>
            <person name="Varga T."/>
            <person name="Slot J."/>
            <person name="Riley R."/>
            <person name="Boka B."/>
            <person name="Rigling D."/>
            <person name="Barry K."/>
            <person name="Lee J."/>
            <person name="Mihaltcheva S."/>
            <person name="LaButti K."/>
            <person name="Lipzen A."/>
            <person name="Waldron R."/>
            <person name="Moloney N.M."/>
            <person name="Sperisen C."/>
            <person name="Kredics L."/>
            <person name="Vagvoelgyi C."/>
            <person name="Patrignani A."/>
            <person name="Fitzpatrick D."/>
            <person name="Nagy I."/>
            <person name="Doyle S."/>
            <person name="Anderson J.B."/>
            <person name="Grigoriev I.V."/>
            <person name="Gueldener U."/>
            <person name="Muensterkoetter M."/>
            <person name="Nagy L.G."/>
        </authorList>
    </citation>
    <scope>NUCLEOTIDE SEQUENCE [LARGE SCALE GENOMIC DNA]</scope>
    <source>
        <strain evidence="3">Ar21-2</strain>
    </source>
</reference>
<dbReference type="EMBL" id="KZ293647">
    <property type="protein sequence ID" value="PBK99352.1"/>
    <property type="molecule type" value="Genomic_DNA"/>
</dbReference>
<evidence type="ECO:0000256" key="1">
    <source>
        <dbReference type="SAM" id="Phobius"/>
    </source>
</evidence>
<accession>A0A2H3E6M1</accession>
<feature type="transmembrane region" description="Helical" evidence="1">
    <location>
        <begin position="39"/>
        <end position="60"/>
    </location>
</feature>
<proteinExistence type="predicted"/>
<keyword evidence="3" id="KW-1185">Reference proteome</keyword>
<dbReference type="Proteomes" id="UP000217790">
    <property type="component" value="Unassembled WGS sequence"/>
</dbReference>
<sequence>MDKISTLLTKSPNTPSFTHTRFVTLCTNRDIGKTARLTWMYTTVGVLDAAVWVPAIVWRARCRPGSASSRARLASIATQIRVSCSSTLVTLMQSAMLGITLLVACAFVNNEGRQIWCFTILSVQTLVRLSIALTRPSGPPHTAKNITPEVIARLLLMQQIAENIPNSRQRYQSRKAPE</sequence>
<organism evidence="2 3">
    <name type="scientific">Armillaria gallica</name>
    <name type="common">Bulbous honey fungus</name>
    <name type="synonym">Armillaria bulbosa</name>
    <dbReference type="NCBI Taxonomy" id="47427"/>
    <lineage>
        <taxon>Eukaryota</taxon>
        <taxon>Fungi</taxon>
        <taxon>Dikarya</taxon>
        <taxon>Basidiomycota</taxon>
        <taxon>Agaricomycotina</taxon>
        <taxon>Agaricomycetes</taxon>
        <taxon>Agaricomycetidae</taxon>
        <taxon>Agaricales</taxon>
        <taxon>Marasmiineae</taxon>
        <taxon>Physalacriaceae</taxon>
        <taxon>Armillaria</taxon>
    </lineage>
</organism>
<dbReference type="InParanoid" id="A0A2H3E6M1"/>
<name>A0A2H3E6M1_ARMGA</name>
<protein>
    <submittedName>
        <fullName evidence="2">Uncharacterized protein</fullName>
    </submittedName>
</protein>